<evidence type="ECO:0000313" key="1">
    <source>
        <dbReference type="EMBL" id="PQQ16443.1"/>
    </source>
</evidence>
<sequence length="91" mass="10273">MDELEKRFGLHLRLSDNERGGLRIEDGESIDVLKGSQYTLVAKVFTLKAVHREGCGWGFYQGDRPSYHLDQVYDYARQVAGSGYGTMDLEG</sequence>
<name>A0A314ZD70_PRUYE</name>
<accession>A0A314ZD70</accession>
<dbReference type="AlphaFoldDB" id="A0A314ZD70"/>
<protein>
    <submittedName>
        <fullName evidence="1">Uncharacterized protein</fullName>
    </submittedName>
</protein>
<dbReference type="Proteomes" id="UP000250321">
    <property type="component" value="Unassembled WGS sequence"/>
</dbReference>
<proteinExistence type="predicted"/>
<evidence type="ECO:0000313" key="2">
    <source>
        <dbReference type="Proteomes" id="UP000250321"/>
    </source>
</evidence>
<dbReference type="EMBL" id="PJQY01000192">
    <property type="protein sequence ID" value="PQQ16443.1"/>
    <property type="molecule type" value="Genomic_DNA"/>
</dbReference>
<reference evidence="1 2" key="1">
    <citation type="submission" date="2018-02" db="EMBL/GenBank/DDBJ databases">
        <title>Draft genome of wild Prunus yedoensis var. nudiflora.</title>
        <authorList>
            <person name="Baek S."/>
            <person name="Kim J.-H."/>
            <person name="Choi K."/>
            <person name="Kim G.-B."/>
            <person name="Cho A."/>
            <person name="Jang H."/>
            <person name="Shin C.-H."/>
            <person name="Yu H.-J."/>
            <person name="Mun J.-H."/>
        </authorList>
    </citation>
    <scope>NUCLEOTIDE SEQUENCE [LARGE SCALE GENOMIC DNA]</scope>
    <source>
        <strain evidence="2">cv. Jeju island</strain>
        <tissue evidence="1">Leaf</tissue>
    </source>
</reference>
<keyword evidence="2" id="KW-1185">Reference proteome</keyword>
<comment type="caution">
    <text evidence="1">The sequence shown here is derived from an EMBL/GenBank/DDBJ whole genome shotgun (WGS) entry which is preliminary data.</text>
</comment>
<organism evidence="1 2">
    <name type="scientific">Prunus yedoensis var. nudiflora</name>
    <dbReference type="NCBI Taxonomy" id="2094558"/>
    <lineage>
        <taxon>Eukaryota</taxon>
        <taxon>Viridiplantae</taxon>
        <taxon>Streptophyta</taxon>
        <taxon>Embryophyta</taxon>
        <taxon>Tracheophyta</taxon>
        <taxon>Spermatophyta</taxon>
        <taxon>Magnoliopsida</taxon>
        <taxon>eudicotyledons</taxon>
        <taxon>Gunneridae</taxon>
        <taxon>Pentapetalae</taxon>
        <taxon>rosids</taxon>
        <taxon>fabids</taxon>
        <taxon>Rosales</taxon>
        <taxon>Rosaceae</taxon>
        <taxon>Amygdaloideae</taxon>
        <taxon>Amygdaleae</taxon>
        <taxon>Prunus</taxon>
    </lineage>
</organism>
<gene>
    <name evidence="1" type="ORF">Pyn_11075</name>
</gene>